<protein>
    <recommendedName>
        <fullName evidence="5">Vacuolar protein-sorting-associated protein 36</fullName>
    </recommendedName>
    <alternativeName>
        <fullName evidence="5">ESCRT-II complex subunit VPS36</fullName>
    </alternativeName>
</protein>
<comment type="function">
    <text evidence="5">Component of the ESCRT-II complex (endosomal sorting complex required for transport II), which is required for multivesicular body (MVB) formation and sorting of endosomal cargo proteins into MVBs.</text>
</comment>
<dbReference type="Gene3D" id="6.10.140.260">
    <property type="match status" value="1"/>
</dbReference>
<dbReference type="Pfam" id="PF11605">
    <property type="entry name" value="Vps36_ESCRT-II"/>
    <property type="match status" value="1"/>
</dbReference>
<dbReference type="InterPro" id="IPR011993">
    <property type="entry name" value="PH-like_dom_sf"/>
</dbReference>
<comment type="similarity">
    <text evidence="5">Belongs to the VPS36 family.</text>
</comment>
<gene>
    <name evidence="9" type="ORF">BJ554DRAFT_244</name>
</gene>
<reference evidence="9 10" key="1">
    <citation type="journal article" name="Sci. Rep.">
        <title>Genome-scale phylogenetic analyses confirm Olpidium as the closest living zoosporic fungus to the non-flagellated, terrestrial fungi.</title>
        <authorList>
            <person name="Chang Y."/>
            <person name="Rochon D."/>
            <person name="Sekimoto S."/>
            <person name="Wang Y."/>
            <person name="Chovatia M."/>
            <person name="Sandor L."/>
            <person name="Salamov A."/>
            <person name="Grigoriev I.V."/>
            <person name="Stajich J.E."/>
            <person name="Spatafora J.W."/>
        </authorList>
    </citation>
    <scope>NUCLEOTIDE SEQUENCE [LARGE SCALE GENOMIC DNA]</scope>
    <source>
        <strain evidence="9">S191</strain>
    </source>
</reference>
<comment type="caution">
    <text evidence="9">The sequence shown here is derived from an EMBL/GenBank/DDBJ whole genome shotgun (WGS) entry which is preliminary data.</text>
</comment>
<evidence type="ECO:0000259" key="8">
    <source>
        <dbReference type="PROSITE" id="PS51495"/>
    </source>
</evidence>
<evidence type="ECO:0000259" key="7">
    <source>
        <dbReference type="PROSITE" id="PS50199"/>
    </source>
</evidence>
<dbReference type="PROSITE" id="PS51495">
    <property type="entry name" value="GLUE"/>
    <property type="match status" value="1"/>
</dbReference>
<evidence type="ECO:0000256" key="3">
    <source>
        <dbReference type="ARBA" id="ARBA00022833"/>
    </source>
</evidence>
<keyword evidence="5" id="KW-0653">Protein transport</keyword>
<evidence type="ECO:0000313" key="9">
    <source>
        <dbReference type="EMBL" id="KAG5463319.1"/>
    </source>
</evidence>
<dbReference type="PROSITE" id="PS01358">
    <property type="entry name" value="ZF_RANBP2_1"/>
    <property type="match status" value="1"/>
</dbReference>
<keyword evidence="5" id="KW-0967">Endosome</keyword>
<keyword evidence="3" id="KW-0862">Zinc</keyword>
<accession>A0A8H8A1B5</accession>
<sequence length="510" mass="52928">ITSASRARLGPRDSGRARLNALRRPAVPKRRAKDERDGGNGALRAAQAHPDHPQPCAAGVGDNTLYPIEHGNNRKPRFIDYLKKRSAEKAFAAVARSLQPRSCPLRRIRFSNVKSSRYDNGVAYVTSHRILFVHAVNPTERSVAVYLTDVQALDTYKGFLKSSPKLTVWTAGSGAGGSTSPGNAPRANAGAPVGAAAAAAAAPWVCPICSEANAASLMNCRLCGVKRDDEDEARAPPKSGRHRVDAAPAPPSTPAGAACGRCSFLNAKGAAACEMCDAALPPGGGASSVAACPRCSFHNDPSAARCTMCEGEMPPFQRPHEDGPASPFSPGSASEVVSPSGSFQQVQPALELSKSFVKIAFRGGGMAPFAAAVKAALAARAWETMLSVAAPPPATAHFNPLRTGITGIVRNVEETGQRTDESINDAFRDLDGLIAKAADMVRGILRLPAVGGACCGAADKNKMQVKLAEQISAKISAGGAAAEGGYVSAEDVANFKSFLLDLGVASPVTK</sequence>
<dbReference type="GO" id="GO:0031902">
    <property type="term" value="C:late endosome membrane"/>
    <property type="evidence" value="ECO:0007669"/>
    <property type="project" value="UniProtKB-UniRule"/>
</dbReference>
<evidence type="ECO:0000256" key="1">
    <source>
        <dbReference type="ARBA" id="ARBA00022723"/>
    </source>
</evidence>
<dbReference type="Gene3D" id="2.30.29.30">
    <property type="entry name" value="Pleckstrin-homology domain (PH domain)/Phosphotyrosine-binding domain (PTB)"/>
    <property type="match status" value="1"/>
</dbReference>
<feature type="region of interest" description="Disordered" evidence="6">
    <location>
        <begin position="1"/>
        <end position="69"/>
    </location>
</feature>
<dbReference type="InterPro" id="IPR001876">
    <property type="entry name" value="Znf_RanBP2"/>
</dbReference>
<name>A0A8H8A1B5_9FUNG</name>
<dbReference type="InterPro" id="IPR021648">
    <property type="entry name" value="GLUE_dom"/>
</dbReference>
<dbReference type="GO" id="GO:0043328">
    <property type="term" value="P:protein transport to vacuole involved in ubiquitin-dependent protein catabolic process via the multivesicular body sorting pathway"/>
    <property type="evidence" value="ECO:0007669"/>
    <property type="project" value="UniProtKB-UniRule"/>
</dbReference>
<evidence type="ECO:0000256" key="6">
    <source>
        <dbReference type="SAM" id="MobiDB-lite"/>
    </source>
</evidence>
<feature type="non-terminal residue" evidence="9">
    <location>
        <position position="1"/>
    </location>
</feature>
<keyword evidence="2 4" id="KW-0863">Zinc-finger</keyword>
<feature type="domain" description="GLUE N-terminal" evidence="8">
    <location>
        <begin position="82"/>
        <end position="389"/>
    </location>
</feature>
<evidence type="ECO:0000256" key="5">
    <source>
        <dbReference type="RuleBase" id="RU367095"/>
    </source>
</evidence>
<dbReference type="PANTHER" id="PTHR13128:SF12">
    <property type="entry name" value="VACUOLAR PROTEIN-SORTING-ASSOCIATED PROTEIN 36"/>
    <property type="match status" value="1"/>
</dbReference>
<dbReference type="GO" id="GO:0000814">
    <property type="term" value="C:ESCRT II complex"/>
    <property type="evidence" value="ECO:0007669"/>
    <property type="project" value="UniProtKB-UniRule"/>
</dbReference>
<proteinExistence type="inferred from homology"/>
<dbReference type="Proteomes" id="UP000673691">
    <property type="component" value="Unassembled WGS sequence"/>
</dbReference>
<dbReference type="AlphaFoldDB" id="A0A8H8A1B5"/>
<organism evidence="9 10">
    <name type="scientific">Olpidium bornovanus</name>
    <dbReference type="NCBI Taxonomy" id="278681"/>
    <lineage>
        <taxon>Eukaryota</taxon>
        <taxon>Fungi</taxon>
        <taxon>Fungi incertae sedis</taxon>
        <taxon>Olpidiomycota</taxon>
        <taxon>Olpidiomycotina</taxon>
        <taxon>Olpidiomycetes</taxon>
        <taxon>Olpidiales</taxon>
        <taxon>Olpidiaceae</taxon>
        <taxon>Olpidium</taxon>
    </lineage>
</organism>
<dbReference type="SMART" id="SM00547">
    <property type="entry name" value="ZnF_RBZ"/>
    <property type="match status" value="3"/>
</dbReference>
<evidence type="ECO:0000313" key="10">
    <source>
        <dbReference type="Proteomes" id="UP000673691"/>
    </source>
</evidence>
<dbReference type="EMBL" id="JAEFCI010000810">
    <property type="protein sequence ID" value="KAG5463319.1"/>
    <property type="molecule type" value="Genomic_DNA"/>
</dbReference>
<feature type="region of interest" description="Disordered" evidence="6">
    <location>
        <begin position="315"/>
        <end position="339"/>
    </location>
</feature>
<dbReference type="GO" id="GO:0008270">
    <property type="term" value="F:zinc ion binding"/>
    <property type="evidence" value="ECO:0007669"/>
    <property type="project" value="UniProtKB-KW"/>
</dbReference>
<evidence type="ECO:0000256" key="4">
    <source>
        <dbReference type="PROSITE-ProRule" id="PRU00322"/>
    </source>
</evidence>
<feature type="compositionally biased region" description="Low complexity" evidence="6">
    <location>
        <begin position="324"/>
        <end position="334"/>
    </location>
</feature>
<evidence type="ECO:0000256" key="2">
    <source>
        <dbReference type="ARBA" id="ARBA00022771"/>
    </source>
</evidence>
<dbReference type="PROSITE" id="PS50199">
    <property type="entry name" value="ZF_RANBP2_2"/>
    <property type="match status" value="1"/>
</dbReference>
<comment type="subunit">
    <text evidence="5">Component of the endosomal sorting complex required for transport II (ESCRT-II).</text>
</comment>
<keyword evidence="1" id="KW-0479">Metal-binding</keyword>
<comment type="subcellular location">
    <subcellularLocation>
        <location evidence="5">Cytoplasm</location>
    </subcellularLocation>
    <subcellularLocation>
        <location evidence="5">Endosome</location>
    </subcellularLocation>
</comment>
<keyword evidence="5" id="KW-0813">Transport</keyword>
<dbReference type="SUPFAM" id="SSF50729">
    <property type="entry name" value="PH domain-like"/>
    <property type="match status" value="1"/>
</dbReference>
<keyword evidence="5" id="KW-0963">Cytoplasm</keyword>
<dbReference type="InterPro" id="IPR037855">
    <property type="entry name" value="Vps36"/>
</dbReference>
<dbReference type="GO" id="GO:0032266">
    <property type="term" value="F:phosphatidylinositol-3-phosphate binding"/>
    <property type="evidence" value="ECO:0007669"/>
    <property type="project" value="UniProtKB-UniRule"/>
</dbReference>
<dbReference type="GO" id="GO:0043130">
    <property type="term" value="F:ubiquitin binding"/>
    <property type="evidence" value="ECO:0007669"/>
    <property type="project" value="UniProtKB-UniRule"/>
</dbReference>
<feature type="domain" description="RanBP2-type" evidence="7">
    <location>
        <begin position="200"/>
        <end position="229"/>
    </location>
</feature>
<dbReference type="OrthoDB" id="271448at2759"/>
<keyword evidence="10" id="KW-1185">Reference proteome</keyword>
<feature type="region of interest" description="Disordered" evidence="6">
    <location>
        <begin position="230"/>
        <end position="251"/>
    </location>
</feature>
<dbReference type="PANTHER" id="PTHR13128">
    <property type="entry name" value="VACUOLAR PROTEIN-SORTING-ASSOCIATED PROTEIN 36"/>
    <property type="match status" value="1"/>
</dbReference>